<dbReference type="Proteomes" id="UP000824120">
    <property type="component" value="Chromosome 12"/>
</dbReference>
<name>A0A9J5W826_SOLCO</name>
<organism evidence="1 2">
    <name type="scientific">Solanum commersonii</name>
    <name type="common">Commerson's wild potato</name>
    <name type="synonym">Commerson's nightshade</name>
    <dbReference type="NCBI Taxonomy" id="4109"/>
    <lineage>
        <taxon>Eukaryota</taxon>
        <taxon>Viridiplantae</taxon>
        <taxon>Streptophyta</taxon>
        <taxon>Embryophyta</taxon>
        <taxon>Tracheophyta</taxon>
        <taxon>Spermatophyta</taxon>
        <taxon>Magnoliopsida</taxon>
        <taxon>eudicotyledons</taxon>
        <taxon>Gunneridae</taxon>
        <taxon>Pentapetalae</taxon>
        <taxon>asterids</taxon>
        <taxon>lamiids</taxon>
        <taxon>Solanales</taxon>
        <taxon>Solanaceae</taxon>
        <taxon>Solanoideae</taxon>
        <taxon>Solaneae</taxon>
        <taxon>Solanum</taxon>
    </lineage>
</organism>
<dbReference type="EMBL" id="JACXVP010000012">
    <property type="protein sequence ID" value="KAG5571673.1"/>
    <property type="molecule type" value="Genomic_DNA"/>
</dbReference>
<evidence type="ECO:0000313" key="2">
    <source>
        <dbReference type="Proteomes" id="UP000824120"/>
    </source>
</evidence>
<keyword evidence="2" id="KW-1185">Reference proteome</keyword>
<comment type="caution">
    <text evidence="1">The sequence shown here is derived from an EMBL/GenBank/DDBJ whole genome shotgun (WGS) entry which is preliminary data.</text>
</comment>
<sequence>MQRDTHFKEDVPIISSLTNVQTMLNKVTQNDDGGKVDAPDDCLSIFLHPGRPNGKMNGHYLSGKE</sequence>
<proteinExistence type="predicted"/>
<gene>
    <name evidence="1" type="ORF">H5410_061439</name>
</gene>
<evidence type="ECO:0000313" key="1">
    <source>
        <dbReference type="EMBL" id="KAG5571673.1"/>
    </source>
</evidence>
<reference evidence="1 2" key="1">
    <citation type="submission" date="2020-09" db="EMBL/GenBank/DDBJ databases">
        <title>De no assembly of potato wild relative species, Solanum commersonii.</title>
        <authorList>
            <person name="Cho K."/>
        </authorList>
    </citation>
    <scope>NUCLEOTIDE SEQUENCE [LARGE SCALE GENOMIC DNA]</scope>
    <source>
        <strain evidence="1">LZ3.2</strain>
        <tissue evidence="1">Leaf</tissue>
    </source>
</reference>
<dbReference type="OrthoDB" id="1305266at2759"/>
<accession>A0A9J5W826</accession>
<protein>
    <submittedName>
        <fullName evidence="1">Uncharacterized protein</fullName>
    </submittedName>
</protein>
<dbReference type="AlphaFoldDB" id="A0A9J5W826"/>